<evidence type="ECO:0000313" key="2">
    <source>
        <dbReference type="EMBL" id="AZQ77488.1"/>
    </source>
</evidence>
<accession>A0A3Q9G7L8</accession>
<proteinExistence type="predicted"/>
<organism evidence="2 3">
    <name type="scientific">Flaviflexus ciconiae</name>
    <dbReference type="NCBI Taxonomy" id="2496867"/>
    <lineage>
        <taxon>Bacteria</taxon>
        <taxon>Bacillati</taxon>
        <taxon>Actinomycetota</taxon>
        <taxon>Actinomycetes</taxon>
        <taxon>Actinomycetales</taxon>
        <taxon>Actinomycetaceae</taxon>
        <taxon>Flaviflexus</taxon>
    </lineage>
</organism>
<dbReference type="KEGG" id="flh:EJ997_09225"/>
<dbReference type="AlphaFoldDB" id="A0A3Q9G7L8"/>
<sequence length="224" mass="24033">MASTDVVKSITSVGLVPANRTRDHVQRIFSGLFFGSFIGSMIAILFFDENMTLLGYAVPFIGAFVIAIIGFVLWKLAKGKDVDESVPVVAKVLGTAESVAERSVRTGGILCPVVVRPLEGEDFRSVVLSTSETKEPPKDIAPGTIMALRQVEPGLGDLISAPANDEQRALMERWARNPKLVSNRAPALPTRRGPLERKPASAAIEFYASIGIGAALLFSLVQLV</sequence>
<dbReference type="EMBL" id="CP034593">
    <property type="protein sequence ID" value="AZQ77488.1"/>
    <property type="molecule type" value="Genomic_DNA"/>
</dbReference>
<feature type="transmembrane region" description="Helical" evidence="1">
    <location>
        <begin position="28"/>
        <end position="47"/>
    </location>
</feature>
<feature type="transmembrane region" description="Helical" evidence="1">
    <location>
        <begin position="200"/>
        <end position="221"/>
    </location>
</feature>
<keyword evidence="1" id="KW-1133">Transmembrane helix</keyword>
<dbReference type="RefSeq" id="WP_126704291.1">
    <property type="nucleotide sequence ID" value="NZ_CP034593.1"/>
</dbReference>
<keyword evidence="1" id="KW-0812">Transmembrane</keyword>
<dbReference type="Proteomes" id="UP000280344">
    <property type="component" value="Chromosome"/>
</dbReference>
<protein>
    <submittedName>
        <fullName evidence="2">Uncharacterized protein</fullName>
    </submittedName>
</protein>
<keyword evidence="1" id="KW-0472">Membrane</keyword>
<feature type="transmembrane region" description="Helical" evidence="1">
    <location>
        <begin position="53"/>
        <end position="74"/>
    </location>
</feature>
<keyword evidence="3" id="KW-1185">Reference proteome</keyword>
<gene>
    <name evidence="2" type="ORF">EJ997_09225</name>
</gene>
<name>A0A3Q9G7L8_9ACTO</name>
<dbReference type="OrthoDB" id="3267151at2"/>
<evidence type="ECO:0000313" key="3">
    <source>
        <dbReference type="Proteomes" id="UP000280344"/>
    </source>
</evidence>
<evidence type="ECO:0000256" key="1">
    <source>
        <dbReference type="SAM" id="Phobius"/>
    </source>
</evidence>
<reference evidence="2 3" key="1">
    <citation type="submission" date="2018-12" db="EMBL/GenBank/DDBJ databases">
        <title>Complete genome sequence of Flaviflexus sp. H23T48.</title>
        <authorList>
            <person name="Bae J.-W."/>
            <person name="Lee J.-Y."/>
        </authorList>
    </citation>
    <scope>NUCLEOTIDE SEQUENCE [LARGE SCALE GENOMIC DNA]</scope>
    <source>
        <strain evidence="2 3">H23T48</strain>
    </source>
</reference>